<organism evidence="6">
    <name type="scientific">Ananas comosus var. bracteatus</name>
    <name type="common">red pineapple</name>
    <dbReference type="NCBI Taxonomy" id="296719"/>
    <lineage>
        <taxon>Eukaryota</taxon>
        <taxon>Viridiplantae</taxon>
        <taxon>Streptophyta</taxon>
        <taxon>Embryophyta</taxon>
        <taxon>Tracheophyta</taxon>
        <taxon>Spermatophyta</taxon>
        <taxon>Magnoliopsida</taxon>
        <taxon>Liliopsida</taxon>
        <taxon>Poales</taxon>
        <taxon>Bromeliaceae</taxon>
        <taxon>Bromelioideae</taxon>
        <taxon>Ananas</taxon>
    </lineage>
</organism>
<proteinExistence type="predicted"/>
<dbReference type="PANTHER" id="PTHR22849">
    <property type="entry name" value="WDSAM1 PROTEIN"/>
    <property type="match status" value="1"/>
</dbReference>
<keyword evidence="2" id="KW-0808">Transferase</keyword>
<evidence type="ECO:0000256" key="4">
    <source>
        <dbReference type="SAM" id="Phobius"/>
    </source>
</evidence>
<keyword evidence="4" id="KW-0472">Membrane</keyword>
<feature type="transmembrane region" description="Helical" evidence="4">
    <location>
        <begin position="12"/>
        <end position="33"/>
    </location>
</feature>
<evidence type="ECO:0000256" key="3">
    <source>
        <dbReference type="SAM" id="MobiDB-lite"/>
    </source>
</evidence>
<accession>A0A6V7NIB6</accession>
<dbReference type="SUPFAM" id="SSF48371">
    <property type="entry name" value="ARM repeat"/>
    <property type="match status" value="1"/>
</dbReference>
<dbReference type="EMBL" id="LR862138">
    <property type="protein sequence ID" value="CAD1818016.1"/>
    <property type="molecule type" value="Genomic_DNA"/>
</dbReference>
<dbReference type="EC" id="2.3.2.27" evidence="2"/>
<name>A0A6V7NIB6_ANACO</name>
<gene>
    <name evidence="6" type="ORF">CB5_LOCUS1227</name>
</gene>
<evidence type="ECO:0000313" key="6">
    <source>
        <dbReference type="EMBL" id="CAD1818016.1"/>
    </source>
</evidence>
<dbReference type="Pfam" id="PF25598">
    <property type="entry name" value="ARM_PUB"/>
    <property type="match status" value="1"/>
</dbReference>
<feature type="domain" description="U-box" evidence="5">
    <location>
        <begin position="134"/>
        <end position="432"/>
    </location>
</feature>
<keyword evidence="4" id="KW-0812">Transmembrane</keyword>
<dbReference type="GO" id="GO:0016567">
    <property type="term" value="P:protein ubiquitination"/>
    <property type="evidence" value="ECO:0007669"/>
    <property type="project" value="UniProtKB-UniRule"/>
</dbReference>
<protein>
    <recommendedName>
        <fullName evidence="2 5">U-box domain-containing protein</fullName>
        <ecNumber evidence="2">2.3.2.27</ecNumber>
    </recommendedName>
    <alternativeName>
        <fullName evidence="2">RING-type E3 ubiquitin transferase PUB</fullName>
    </alternativeName>
</protein>
<evidence type="ECO:0000259" key="5">
    <source>
        <dbReference type="Pfam" id="PF25598"/>
    </source>
</evidence>
<dbReference type="InterPro" id="IPR058678">
    <property type="entry name" value="ARM_PUB"/>
</dbReference>
<evidence type="ECO:0000256" key="2">
    <source>
        <dbReference type="RuleBase" id="RU369093"/>
    </source>
</evidence>
<feature type="region of interest" description="Disordered" evidence="3">
    <location>
        <begin position="75"/>
        <end position="138"/>
    </location>
</feature>
<dbReference type="InterPro" id="IPR045185">
    <property type="entry name" value="PUB22/23/24-like"/>
</dbReference>
<dbReference type="GO" id="GO:0061630">
    <property type="term" value="F:ubiquitin protein ligase activity"/>
    <property type="evidence" value="ECO:0007669"/>
    <property type="project" value="UniProtKB-UniRule"/>
</dbReference>
<feature type="compositionally biased region" description="Basic and acidic residues" evidence="3">
    <location>
        <begin position="75"/>
        <end position="84"/>
    </location>
</feature>
<evidence type="ECO:0000256" key="1">
    <source>
        <dbReference type="ARBA" id="ARBA00022786"/>
    </source>
</evidence>
<dbReference type="InterPro" id="IPR011989">
    <property type="entry name" value="ARM-like"/>
</dbReference>
<comment type="function">
    <text evidence="2">Functions as an E3 ubiquitin ligase.</text>
</comment>
<reference evidence="6" key="1">
    <citation type="submission" date="2020-07" db="EMBL/GenBank/DDBJ databases">
        <authorList>
            <person name="Lin J."/>
        </authorList>
    </citation>
    <scope>NUCLEOTIDE SEQUENCE</scope>
</reference>
<sequence>MKPTPTTTTTAWTSTSAFESLITVIFLFLFLCVGRGRGRGAELFCVPDFAGDNAGSGDPAVGDHLRPPEHRALDLRRRQDDLPRHPAAAPAAGRRPRPRPHPQPHSAPPHPGLVRPPLLRALPHPKTPLDKHSVSRLLQESSASRHHLLSCLRKLKALVSEGERNRRCVESTPGAVEFLASVVASAASGDDAECDVAIDVLASLKLSERRIVEAVAEKNPEFVDALVGVLRRPYYPSRAHAVAILRSLAGALSPARLAALGEDLFREVVRVLRDRVSQQATKAALQALVELAPWGRNRVKAVSAGAVEVVVEILLEGPERRTCELALAAAERLCGCAEGRAALAGHPAGVAAVAKKALRVSHAATDRAVRALCAVARHAPAAAVLAEMASVGAVAKLCLVLQSPDCGDRTKERVREVLRLHSRVWRSSPCLSPQFLALYPPPSSSSSSSSSFS</sequence>
<dbReference type="PANTHER" id="PTHR22849:SF132">
    <property type="entry name" value="E3 UBIQUITIN-PROTEIN LIGASE PUB23"/>
    <property type="match status" value="1"/>
</dbReference>
<keyword evidence="1 2" id="KW-0833">Ubl conjugation pathway</keyword>
<keyword evidence="4" id="KW-1133">Transmembrane helix</keyword>
<dbReference type="AlphaFoldDB" id="A0A6V7NIB6"/>
<comment type="pathway">
    <text evidence="2">Protein modification; protein ubiquitination.</text>
</comment>
<dbReference type="InterPro" id="IPR016024">
    <property type="entry name" value="ARM-type_fold"/>
</dbReference>
<comment type="catalytic activity">
    <reaction evidence="2">
        <text>S-ubiquitinyl-[E2 ubiquitin-conjugating enzyme]-L-cysteine + [acceptor protein]-L-lysine = [E2 ubiquitin-conjugating enzyme]-L-cysteine + N(6)-ubiquitinyl-[acceptor protein]-L-lysine.</text>
        <dbReference type="EC" id="2.3.2.27"/>
    </reaction>
</comment>
<dbReference type="Gene3D" id="1.25.10.10">
    <property type="entry name" value="Leucine-rich Repeat Variant"/>
    <property type="match status" value="1"/>
</dbReference>